<evidence type="ECO:0000256" key="1">
    <source>
        <dbReference type="SAM" id="MobiDB-lite"/>
    </source>
</evidence>
<feature type="compositionally biased region" description="Low complexity" evidence="1">
    <location>
        <begin position="157"/>
        <end position="189"/>
    </location>
</feature>
<evidence type="ECO:0000313" key="3">
    <source>
        <dbReference type="EMBL" id="CAD9344334.1"/>
    </source>
</evidence>
<feature type="region of interest" description="Disordered" evidence="1">
    <location>
        <begin position="50"/>
        <end position="212"/>
    </location>
</feature>
<dbReference type="AlphaFoldDB" id="A0A7S1ZP23"/>
<feature type="transmembrane region" description="Helical" evidence="2">
    <location>
        <begin position="516"/>
        <end position="533"/>
    </location>
</feature>
<keyword evidence="2" id="KW-0812">Transmembrane</keyword>
<reference evidence="3" key="1">
    <citation type="submission" date="2021-01" db="EMBL/GenBank/DDBJ databases">
        <authorList>
            <person name="Corre E."/>
            <person name="Pelletier E."/>
            <person name="Niang G."/>
            <person name="Scheremetjew M."/>
            <person name="Finn R."/>
            <person name="Kale V."/>
            <person name="Holt S."/>
            <person name="Cochrane G."/>
            <person name="Meng A."/>
            <person name="Brown T."/>
            <person name="Cohen L."/>
        </authorList>
    </citation>
    <scope>NUCLEOTIDE SEQUENCE</scope>
    <source>
        <strain evidence="3">Pop2</strain>
    </source>
</reference>
<protein>
    <submittedName>
        <fullName evidence="3">Uncharacterized protein</fullName>
    </submittedName>
</protein>
<organism evidence="3">
    <name type="scientific">Ditylum brightwellii</name>
    <dbReference type="NCBI Taxonomy" id="49249"/>
    <lineage>
        <taxon>Eukaryota</taxon>
        <taxon>Sar</taxon>
        <taxon>Stramenopiles</taxon>
        <taxon>Ochrophyta</taxon>
        <taxon>Bacillariophyta</taxon>
        <taxon>Mediophyceae</taxon>
        <taxon>Lithodesmiophycidae</taxon>
        <taxon>Lithodesmiales</taxon>
        <taxon>Lithodesmiaceae</taxon>
        <taxon>Ditylum</taxon>
    </lineage>
</organism>
<feature type="compositionally biased region" description="Polar residues" evidence="1">
    <location>
        <begin position="190"/>
        <end position="204"/>
    </location>
</feature>
<proteinExistence type="predicted"/>
<accession>A0A7S1ZP23</accession>
<feature type="compositionally biased region" description="Basic and acidic residues" evidence="1">
    <location>
        <begin position="95"/>
        <end position="115"/>
    </location>
</feature>
<sequence length="594" mass="66715">MYMLSFTFGTIYFLVWRKHKRQNRKQSVGMIIKEENQQEKKECIVDSSSTTTTAMNKEVEEEKNDEPFSITTPLLQQPNDKDDIEETFLHPKQLFGDHPDDTFDANKDEKEKNDENSCSSLVSFTSASSSSPIDNNVDNNDDTNVTITQLPSLLPATTETTSQSSSPSSPTLIDKNSNDSNDLNSTNIILNSTSYDSPQSQKSTTRIDDTSPMLLMPPITPLKSCQKKDNNMIVSTPARTTTVKDYKEQVRSISKVIQSTGLDRTESCRLANEIALKRLESDLVRMQQQEFEMWKLELDEKRRVQEQNDANQRHEEMVDILKGDKACSLEEKMSEAYKKTKTSCWNILFGRQGIKCLFMAIILRLLRENWALIQRFAESFHNDGNGSVLKETISLCKNEICGCSNDAVLDQQGVQSLSSYVYGTVSSLSFHTFDYISPMMASGWVFDGIDTLSSVSCLGTCFLSWGLSVLGVYLLHQVVALFRLPNIFHQLVNTVAILPILANSWFVSLAGDLGCTNALIALTSALVLYKYEFRRTKSRKEGRHEISKEEYDASVLVYNEIGSCAYNTSYIVALVVGIGLMPSPFSAVTISPQF</sequence>
<keyword evidence="2" id="KW-1133">Transmembrane helix</keyword>
<keyword evidence="2" id="KW-0472">Membrane</keyword>
<feature type="compositionally biased region" description="Polar residues" evidence="1">
    <location>
        <begin position="69"/>
        <end position="78"/>
    </location>
</feature>
<feature type="compositionally biased region" description="Low complexity" evidence="1">
    <location>
        <begin position="117"/>
        <end position="146"/>
    </location>
</feature>
<name>A0A7S1ZP23_9STRA</name>
<gene>
    <name evidence="3" type="ORF">DBRI1063_LOCUS18299</name>
</gene>
<evidence type="ECO:0000256" key="2">
    <source>
        <dbReference type="SAM" id="Phobius"/>
    </source>
</evidence>
<dbReference type="EMBL" id="HBGN01028369">
    <property type="protein sequence ID" value="CAD9344334.1"/>
    <property type="molecule type" value="Transcribed_RNA"/>
</dbReference>